<reference evidence="1" key="1">
    <citation type="submission" date="2022-08" db="EMBL/GenBank/DDBJ databases">
        <authorList>
            <person name="Gutierrez-Valencia J."/>
        </authorList>
    </citation>
    <scope>NUCLEOTIDE SEQUENCE</scope>
</reference>
<evidence type="ECO:0000313" key="1">
    <source>
        <dbReference type="EMBL" id="CAI0441647.1"/>
    </source>
</evidence>
<dbReference type="AlphaFoldDB" id="A0AAV0M5Z6"/>
<evidence type="ECO:0000313" key="2">
    <source>
        <dbReference type="Proteomes" id="UP001154282"/>
    </source>
</evidence>
<comment type="caution">
    <text evidence="1">The sequence shown here is derived from an EMBL/GenBank/DDBJ whole genome shotgun (WGS) entry which is preliminary data.</text>
</comment>
<proteinExistence type="predicted"/>
<name>A0AAV0M5Z6_9ROSI</name>
<gene>
    <name evidence="1" type="ORF">LITE_LOCUS26956</name>
</gene>
<sequence>MWRFAWKHVPALHFRSDSFEQHSSFQEVCGESFISPPSL</sequence>
<dbReference type="Proteomes" id="UP001154282">
    <property type="component" value="Unassembled WGS sequence"/>
</dbReference>
<organism evidence="1 2">
    <name type="scientific">Linum tenue</name>
    <dbReference type="NCBI Taxonomy" id="586396"/>
    <lineage>
        <taxon>Eukaryota</taxon>
        <taxon>Viridiplantae</taxon>
        <taxon>Streptophyta</taxon>
        <taxon>Embryophyta</taxon>
        <taxon>Tracheophyta</taxon>
        <taxon>Spermatophyta</taxon>
        <taxon>Magnoliopsida</taxon>
        <taxon>eudicotyledons</taxon>
        <taxon>Gunneridae</taxon>
        <taxon>Pentapetalae</taxon>
        <taxon>rosids</taxon>
        <taxon>fabids</taxon>
        <taxon>Malpighiales</taxon>
        <taxon>Linaceae</taxon>
        <taxon>Linum</taxon>
    </lineage>
</organism>
<protein>
    <submittedName>
        <fullName evidence="1">Uncharacterized protein</fullName>
    </submittedName>
</protein>
<keyword evidence="2" id="KW-1185">Reference proteome</keyword>
<accession>A0AAV0M5Z6</accession>
<dbReference type="EMBL" id="CAMGYJ010000007">
    <property type="protein sequence ID" value="CAI0441647.1"/>
    <property type="molecule type" value="Genomic_DNA"/>
</dbReference>